<dbReference type="PROSITE" id="PS51164">
    <property type="entry name" value="CBM1_2"/>
    <property type="match status" value="1"/>
</dbReference>
<dbReference type="EMBL" id="CAADRA010006190">
    <property type="protein sequence ID" value="VFT94229.1"/>
    <property type="molecule type" value="Genomic_DNA"/>
</dbReference>
<dbReference type="PANTHER" id="PTHR22595">
    <property type="entry name" value="CHITINASE-RELATED"/>
    <property type="match status" value="1"/>
</dbReference>
<dbReference type="GO" id="GO:0005576">
    <property type="term" value="C:extracellular region"/>
    <property type="evidence" value="ECO:0007669"/>
    <property type="project" value="InterPro"/>
</dbReference>
<dbReference type="GO" id="GO:0016998">
    <property type="term" value="P:cell wall macromolecule catabolic process"/>
    <property type="evidence" value="ECO:0007669"/>
    <property type="project" value="InterPro"/>
</dbReference>
<dbReference type="Proteomes" id="UP000332933">
    <property type="component" value="Unassembled WGS sequence"/>
</dbReference>
<name>A0A485L8M0_9STRA</name>
<feature type="compositionally biased region" description="Low complexity" evidence="4">
    <location>
        <begin position="176"/>
        <end position="198"/>
    </location>
</feature>
<evidence type="ECO:0000313" key="7">
    <source>
        <dbReference type="EMBL" id="VFT94229.1"/>
    </source>
</evidence>
<keyword evidence="2" id="KW-0611">Plant defense</keyword>
<evidence type="ECO:0000313" key="8">
    <source>
        <dbReference type="Proteomes" id="UP000332933"/>
    </source>
</evidence>
<dbReference type="SUPFAM" id="SSF53955">
    <property type="entry name" value="Lysozyme-like"/>
    <property type="match status" value="1"/>
</dbReference>
<sequence>MQYKLPSGVTCDGDSHCVLRWWYAGGNNPGQPVNGQEQFWNCADIYISNNCGSSPGPSPSSAQPTPAPSTSLPITDTPSTPSPSDDDTPTEDPWTPSPSDDDSPTDDPSDDDPSDDEPSDDTPTQAPPAANCGGCDNCYYEPTNSCFVGWTEGQCATVSAYKWCGSSKPSTPSPNQPTMAPSTTQSPTQPTDSPSSAPSPGPAGLINILTKRLFAQLFPNALPVYKYENLLAMAAKYPSFANSGNVDEDKREVAAFLGQVALETGNLQYAEEINKSDYCQASADYPCAAGKRYFGRGAIQLSWNFNYGDFGKAIGKDLIANPDVVASDPDLVWWSALWFWNTDKWNGNIHKVVGKPGGFAKTTFIINGGLECGVNPPNKDSEKIRIDSFVQFCKFIGVAPGDNLSCQTSDFPPKAAFSSTEEGGHPPKEAYAGVKALPAMGISKSDTAGDRSVGVPQRGVGEPQRPVGVPQAGVVSKTVPTHGQCGGTHFTGPTQCNDDALCVQIDEFFSECVLKSAL</sequence>
<dbReference type="GO" id="GO:0006952">
    <property type="term" value="P:defense response"/>
    <property type="evidence" value="ECO:0007669"/>
    <property type="project" value="UniProtKB-KW"/>
</dbReference>
<keyword evidence="8" id="KW-1185">Reference proteome</keyword>
<dbReference type="SUPFAM" id="SSF57180">
    <property type="entry name" value="Cellulose-binding domain"/>
    <property type="match status" value="1"/>
</dbReference>
<dbReference type="PANTHER" id="PTHR22595:SF79">
    <property type="entry name" value="CHITINASE 12"/>
    <property type="match status" value="1"/>
</dbReference>
<evidence type="ECO:0000256" key="2">
    <source>
        <dbReference type="ARBA" id="ARBA00022821"/>
    </source>
</evidence>
<feature type="domain" description="CBM1" evidence="5">
    <location>
        <begin position="477"/>
        <end position="513"/>
    </location>
</feature>
<dbReference type="InterPro" id="IPR035971">
    <property type="entry name" value="CBD_sf"/>
</dbReference>
<feature type="compositionally biased region" description="Acidic residues" evidence="4">
    <location>
        <begin position="99"/>
        <end position="120"/>
    </location>
</feature>
<feature type="region of interest" description="Disordered" evidence="4">
    <location>
        <begin position="51"/>
        <end position="131"/>
    </location>
</feature>
<reference evidence="6" key="2">
    <citation type="submission" date="2019-06" db="EMBL/GenBank/DDBJ databases">
        <title>Genomics analysis of Aphanomyces spp. identifies a new class of oomycete effector associated with host adaptation.</title>
        <authorList>
            <person name="Gaulin E."/>
        </authorList>
    </citation>
    <scope>NUCLEOTIDE SEQUENCE</scope>
    <source>
        <strain evidence="6">CBS 578.67</strain>
    </source>
</reference>
<dbReference type="PRINTS" id="PR01217">
    <property type="entry name" value="PRICHEXTENSN"/>
</dbReference>
<dbReference type="GO" id="GO:0030248">
    <property type="term" value="F:cellulose binding"/>
    <property type="evidence" value="ECO:0007669"/>
    <property type="project" value="InterPro"/>
</dbReference>
<accession>A0A485L8M0</accession>
<gene>
    <name evidence="7" type="primary">Aste57867_17475</name>
    <name evidence="6" type="ORF">As57867_017415</name>
    <name evidence="7" type="ORF">ASTE57867_17475</name>
</gene>
<dbReference type="GO" id="GO:0004568">
    <property type="term" value="F:chitinase activity"/>
    <property type="evidence" value="ECO:0007669"/>
    <property type="project" value="InterPro"/>
</dbReference>
<proteinExistence type="predicted"/>
<dbReference type="EMBL" id="VJMH01006169">
    <property type="protein sequence ID" value="KAF0691261.1"/>
    <property type="molecule type" value="Genomic_DNA"/>
</dbReference>
<dbReference type="FunFam" id="3.30.20.10:FF:000001">
    <property type="entry name" value="Endochitinase (Chitinase)"/>
    <property type="match status" value="1"/>
</dbReference>
<dbReference type="Pfam" id="PF00734">
    <property type="entry name" value="CBM_1"/>
    <property type="match status" value="1"/>
</dbReference>
<dbReference type="CDD" id="cd00325">
    <property type="entry name" value="chitinase_GH19"/>
    <property type="match status" value="1"/>
</dbReference>
<dbReference type="InterPro" id="IPR000254">
    <property type="entry name" value="CBD"/>
</dbReference>
<dbReference type="OrthoDB" id="5985073at2759"/>
<dbReference type="AlphaFoldDB" id="A0A485L8M0"/>
<protein>
    <submittedName>
        <fullName evidence="7">Aste57867_17475 protein</fullName>
    </submittedName>
</protein>
<reference evidence="7 8" key="1">
    <citation type="submission" date="2019-03" db="EMBL/GenBank/DDBJ databases">
        <authorList>
            <person name="Gaulin E."/>
            <person name="Dumas B."/>
        </authorList>
    </citation>
    <scope>NUCLEOTIDE SEQUENCE [LARGE SCALE GENOMIC DNA]</scope>
    <source>
        <strain evidence="7">CBS 568.67</strain>
    </source>
</reference>
<evidence type="ECO:0000259" key="5">
    <source>
        <dbReference type="PROSITE" id="PS51164"/>
    </source>
</evidence>
<dbReference type="InterPro" id="IPR023346">
    <property type="entry name" value="Lysozyme-like_dom_sf"/>
</dbReference>
<evidence type="ECO:0000256" key="1">
    <source>
        <dbReference type="ARBA" id="ARBA00022729"/>
    </source>
</evidence>
<feature type="region of interest" description="Disordered" evidence="4">
    <location>
        <begin position="166"/>
        <end position="202"/>
    </location>
</feature>
<organism evidence="7 8">
    <name type="scientific">Aphanomyces stellatus</name>
    <dbReference type="NCBI Taxonomy" id="120398"/>
    <lineage>
        <taxon>Eukaryota</taxon>
        <taxon>Sar</taxon>
        <taxon>Stramenopiles</taxon>
        <taxon>Oomycota</taxon>
        <taxon>Saprolegniomycetes</taxon>
        <taxon>Saprolegniales</taxon>
        <taxon>Verrucalvaceae</taxon>
        <taxon>Aphanomyces</taxon>
    </lineage>
</organism>
<feature type="region of interest" description="Disordered" evidence="4">
    <location>
        <begin position="446"/>
        <end position="470"/>
    </location>
</feature>
<dbReference type="GO" id="GO:0006032">
    <property type="term" value="P:chitin catabolic process"/>
    <property type="evidence" value="ECO:0007669"/>
    <property type="project" value="InterPro"/>
</dbReference>
<dbReference type="Pfam" id="PF00182">
    <property type="entry name" value="Glyco_hydro_19"/>
    <property type="match status" value="1"/>
</dbReference>
<dbReference type="SMART" id="SM00236">
    <property type="entry name" value="fCBD"/>
    <property type="match status" value="1"/>
</dbReference>
<dbReference type="Gene3D" id="1.10.530.10">
    <property type="match status" value="1"/>
</dbReference>
<evidence type="ECO:0000256" key="3">
    <source>
        <dbReference type="ARBA" id="ARBA00023157"/>
    </source>
</evidence>
<feature type="compositionally biased region" description="Low complexity" evidence="4">
    <location>
        <begin position="52"/>
        <end position="83"/>
    </location>
</feature>
<keyword evidence="1" id="KW-0732">Signal</keyword>
<dbReference type="Gene3D" id="3.30.20.10">
    <property type="entry name" value="Endochitinase, domain 2"/>
    <property type="match status" value="1"/>
</dbReference>
<dbReference type="GO" id="GO:0005975">
    <property type="term" value="P:carbohydrate metabolic process"/>
    <property type="evidence" value="ECO:0007669"/>
    <property type="project" value="InterPro"/>
</dbReference>
<keyword evidence="3" id="KW-1015">Disulfide bond</keyword>
<dbReference type="InterPro" id="IPR000726">
    <property type="entry name" value="Glyco_hydro_19_cat"/>
</dbReference>
<evidence type="ECO:0000313" key="6">
    <source>
        <dbReference type="EMBL" id="KAF0691261.1"/>
    </source>
</evidence>
<evidence type="ECO:0000256" key="4">
    <source>
        <dbReference type="SAM" id="MobiDB-lite"/>
    </source>
</evidence>